<accession>A0A161WRA4</accession>
<protein>
    <recommendedName>
        <fullName evidence="2">Membrane-associated sensor domain-containing protein</fullName>
    </recommendedName>
</protein>
<dbReference type="Pfam" id="PF17159">
    <property type="entry name" value="MASE3"/>
    <property type="match status" value="1"/>
</dbReference>
<dbReference type="Proteomes" id="UP000076603">
    <property type="component" value="Unassembled WGS sequence"/>
</dbReference>
<proteinExistence type="predicted"/>
<keyword evidence="1" id="KW-1133">Transmembrane helix</keyword>
<gene>
    <name evidence="3" type="ORF">CLMAG_54660</name>
</gene>
<keyword evidence="1" id="KW-0812">Transmembrane</keyword>
<sequence length="287" mass="33443">MEVYRNLRELQKNHTLSHMRLSMRSSIAITIFSVIIIFSFTNDILFHSITEIFSSIIYFGVFVIILNTYNMNKNNFLVFLGIGHLFVAILGMIHVFSYPGLAIFSNNDNYNISMQLNIALAYIEAFTCLGSILLIYRPVKDLNNNLVFIVFSFIFALSIASIFYFKIFPTCYNKGQTEFKIISEYITSFIFLILSILYFKLRKNIDSQMFFYMECYLITKIVTELLLSMFSSTNDSIYIVSHILKVVYHLFIYKGVIELGLRRPYAIIFHKLDKSNSKLKIANNKLE</sequence>
<evidence type="ECO:0000313" key="3">
    <source>
        <dbReference type="EMBL" id="KZL89248.1"/>
    </source>
</evidence>
<evidence type="ECO:0000259" key="2">
    <source>
        <dbReference type="Pfam" id="PF17159"/>
    </source>
</evidence>
<organism evidence="3 4">
    <name type="scientific">Clostridium magnum DSM 2767</name>
    <dbReference type="NCBI Taxonomy" id="1121326"/>
    <lineage>
        <taxon>Bacteria</taxon>
        <taxon>Bacillati</taxon>
        <taxon>Bacillota</taxon>
        <taxon>Clostridia</taxon>
        <taxon>Eubacteriales</taxon>
        <taxon>Clostridiaceae</taxon>
        <taxon>Clostridium</taxon>
    </lineage>
</organism>
<name>A0A161WRA4_9CLOT</name>
<dbReference type="InterPro" id="IPR033425">
    <property type="entry name" value="MASE3"/>
</dbReference>
<evidence type="ECO:0000313" key="4">
    <source>
        <dbReference type="Proteomes" id="UP000076603"/>
    </source>
</evidence>
<dbReference type="PATRIC" id="fig|1121326.3.peg.5535"/>
<feature type="transmembrane region" description="Helical" evidence="1">
    <location>
        <begin position="52"/>
        <end position="69"/>
    </location>
</feature>
<feature type="transmembrane region" description="Helical" evidence="1">
    <location>
        <begin position="76"/>
        <end position="96"/>
    </location>
</feature>
<dbReference type="STRING" id="1121326.CLMAG_54660"/>
<feature type="transmembrane region" description="Helical" evidence="1">
    <location>
        <begin position="148"/>
        <end position="167"/>
    </location>
</feature>
<keyword evidence="1" id="KW-0472">Membrane</keyword>
<evidence type="ECO:0000256" key="1">
    <source>
        <dbReference type="SAM" id="Phobius"/>
    </source>
</evidence>
<dbReference type="AlphaFoldDB" id="A0A161WRA4"/>
<feature type="transmembrane region" description="Helical" evidence="1">
    <location>
        <begin position="179"/>
        <end position="199"/>
    </location>
</feature>
<keyword evidence="4" id="KW-1185">Reference proteome</keyword>
<dbReference type="RefSeq" id="WP_082832097.1">
    <property type="nucleotide sequence ID" value="NZ_FQXL01000041.1"/>
</dbReference>
<feature type="transmembrane region" description="Helical" evidence="1">
    <location>
        <begin position="21"/>
        <end position="40"/>
    </location>
</feature>
<reference evidence="3 4" key="1">
    <citation type="submission" date="2016-04" db="EMBL/GenBank/DDBJ databases">
        <title>Genome sequence of Clostridium magnum DSM 2767.</title>
        <authorList>
            <person name="Poehlein A."/>
            <person name="Uhlig R."/>
            <person name="Fischer R."/>
            <person name="Bahl H."/>
            <person name="Daniel R."/>
        </authorList>
    </citation>
    <scope>NUCLEOTIDE SEQUENCE [LARGE SCALE GENOMIC DNA]</scope>
    <source>
        <strain evidence="3 4">DSM 2767</strain>
    </source>
</reference>
<feature type="transmembrane region" description="Helical" evidence="1">
    <location>
        <begin position="116"/>
        <end position="136"/>
    </location>
</feature>
<dbReference type="EMBL" id="LWAE01000010">
    <property type="protein sequence ID" value="KZL89248.1"/>
    <property type="molecule type" value="Genomic_DNA"/>
</dbReference>
<feature type="domain" description="Membrane-associated sensor" evidence="2">
    <location>
        <begin position="39"/>
        <end position="264"/>
    </location>
</feature>
<dbReference type="OrthoDB" id="9809348at2"/>
<comment type="caution">
    <text evidence="3">The sequence shown here is derived from an EMBL/GenBank/DDBJ whole genome shotgun (WGS) entry which is preliminary data.</text>
</comment>